<gene>
    <name evidence="1" type="ORF">ST44_05055</name>
</gene>
<dbReference type="AlphaFoldDB" id="A0A0D0IUU2"/>
<protein>
    <submittedName>
        <fullName evidence="1">Uncharacterized protein</fullName>
    </submittedName>
</protein>
<proteinExistence type="predicted"/>
<accession>A0A0D0IUU2</accession>
<sequence>MVIKYLDMIFTIGHTIQSLDDFYDMLQHYDVNCIIDVRSMPFSKHAPQFLKDAILCSQYRAAKLVIGEQLSLYFGIGGYVSAHSRKEAWGTSVLPETGHCCKQFPTDHAG</sequence>
<dbReference type="STRING" id="1602171.ST44_05055"/>
<evidence type="ECO:0000313" key="2">
    <source>
        <dbReference type="Proteomes" id="UP000032046"/>
    </source>
</evidence>
<name>A0A0D0IUU2_9BACT</name>
<dbReference type="RefSeq" id="WP_042518647.1">
    <property type="nucleotide sequence ID" value="NZ_JXQK01000049.1"/>
</dbReference>
<dbReference type="InterPro" id="IPR007438">
    <property type="entry name" value="DUF488"/>
</dbReference>
<comment type="caution">
    <text evidence="1">The sequence shown here is derived from an EMBL/GenBank/DDBJ whole genome shotgun (WGS) entry which is preliminary data.</text>
</comment>
<dbReference type="Pfam" id="PF04343">
    <property type="entry name" value="DUF488"/>
    <property type="match status" value="1"/>
</dbReference>
<organism evidence="1 2">
    <name type="scientific">Prevotella pectinovora</name>
    <dbReference type="NCBI Taxonomy" id="1602169"/>
    <lineage>
        <taxon>Bacteria</taxon>
        <taxon>Pseudomonadati</taxon>
        <taxon>Bacteroidota</taxon>
        <taxon>Bacteroidia</taxon>
        <taxon>Bacteroidales</taxon>
        <taxon>Prevotellaceae</taxon>
        <taxon>Prevotella</taxon>
    </lineage>
</organism>
<keyword evidence="2" id="KW-1185">Reference proteome</keyword>
<reference evidence="1 2" key="1">
    <citation type="submission" date="2015-01" db="EMBL/GenBank/DDBJ databases">
        <title>Comparative genomics of non-oral Prevotella species.</title>
        <authorList>
            <person name="Accetto T."/>
            <person name="Nograsek B."/>
            <person name="Avgustin G."/>
        </authorList>
    </citation>
    <scope>NUCLEOTIDE SEQUENCE [LARGE SCALE GENOMIC DNA]</scope>
    <source>
        <strain evidence="1 2">P5-119</strain>
    </source>
</reference>
<dbReference type="EMBL" id="JXQK01000049">
    <property type="protein sequence ID" value="KIP63026.1"/>
    <property type="molecule type" value="Genomic_DNA"/>
</dbReference>
<dbReference type="Proteomes" id="UP000032046">
    <property type="component" value="Unassembled WGS sequence"/>
</dbReference>
<evidence type="ECO:0000313" key="1">
    <source>
        <dbReference type="EMBL" id="KIP63026.1"/>
    </source>
</evidence>